<name>A0A0N9NXY4_9VIRU</name>
<accession>A0A0N9NXY4</accession>
<keyword evidence="2" id="KW-1185">Reference proteome</keyword>
<dbReference type="KEGG" id="vg:26625099"/>
<dbReference type="Proteomes" id="UP000202152">
    <property type="component" value="Segment"/>
</dbReference>
<organism evidence="1 2">
    <name type="scientific">Acidianus bottle-shaped virus 3 strain ABV3</name>
    <dbReference type="NCBI Taxonomy" id="1732174"/>
    <lineage>
        <taxon>Viruses</taxon>
        <taxon>Viruses incertae sedis</taxon>
        <taxon>Ampullaviridae</taxon>
        <taxon>Bottigliavirus</taxon>
        <taxon>Bottigliavirus krisuvikense</taxon>
        <taxon>Bottigliavirus ABV3</taxon>
    </lineage>
</organism>
<proteinExistence type="predicted"/>
<evidence type="ECO:0000313" key="2">
    <source>
        <dbReference type="Proteomes" id="UP000202152"/>
    </source>
</evidence>
<dbReference type="EMBL" id="KP282674">
    <property type="protein sequence ID" value="ALG96821.1"/>
    <property type="molecule type" value="Genomic_DNA"/>
</dbReference>
<sequence length="52" mass="5952">MDNKCLELLSKLDDCLQDPEFQLILVMRLIKVLGTLSINLLGDKNEPRHSDL</sequence>
<evidence type="ECO:0000313" key="1">
    <source>
        <dbReference type="EMBL" id="ALG96821.1"/>
    </source>
</evidence>
<protein>
    <submittedName>
        <fullName evidence="1">Uncharacterized protein</fullName>
    </submittedName>
</protein>
<reference evidence="1 2" key="1">
    <citation type="journal article" date="2015" name="Environ. Microbiol.">
        <title>Novel viral genomes identified from six metagenomes reveal wide distribution of archaeal viruses and high viral diversity in terrestrial hot springs.</title>
        <authorList>
            <person name="Gudbergsdottir S.R."/>
            <person name="Menzel P."/>
            <person name="Krogh A."/>
            <person name="Young M."/>
            <person name="Peng X."/>
        </authorList>
    </citation>
    <scope>NUCLEOTIDE SEQUENCE [LARGE SCALE GENOMIC DNA]</scope>
    <source>
        <strain evidence="1 2">ABV3</strain>
    </source>
</reference>
<dbReference type="GeneID" id="26625099"/>
<dbReference type="RefSeq" id="YP_009197898.1">
    <property type="nucleotide sequence ID" value="NC_028787.1"/>
</dbReference>